<gene>
    <name evidence="1" type="ORF">LCGC14_0920740</name>
</gene>
<accession>A0A0F9RXJ2</accession>
<dbReference type="AlphaFoldDB" id="A0A0F9RXJ2"/>
<name>A0A0F9RXJ2_9ZZZZ</name>
<dbReference type="EMBL" id="LAZR01003110">
    <property type="protein sequence ID" value="KKN21888.1"/>
    <property type="molecule type" value="Genomic_DNA"/>
</dbReference>
<organism evidence="1">
    <name type="scientific">marine sediment metagenome</name>
    <dbReference type="NCBI Taxonomy" id="412755"/>
    <lineage>
        <taxon>unclassified sequences</taxon>
        <taxon>metagenomes</taxon>
        <taxon>ecological metagenomes</taxon>
    </lineage>
</organism>
<proteinExistence type="predicted"/>
<reference evidence="1" key="1">
    <citation type="journal article" date="2015" name="Nature">
        <title>Complex archaea that bridge the gap between prokaryotes and eukaryotes.</title>
        <authorList>
            <person name="Spang A."/>
            <person name="Saw J.H."/>
            <person name="Jorgensen S.L."/>
            <person name="Zaremba-Niedzwiedzka K."/>
            <person name="Martijn J."/>
            <person name="Lind A.E."/>
            <person name="van Eijk R."/>
            <person name="Schleper C."/>
            <person name="Guy L."/>
            <person name="Ettema T.J."/>
        </authorList>
    </citation>
    <scope>NUCLEOTIDE SEQUENCE</scope>
</reference>
<protein>
    <submittedName>
        <fullName evidence="1">Uncharacterized protein</fullName>
    </submittedName>
</protein>
<evidence type="ECO:0000313" key="1">
    <source>
        <dbReference type="EMBL" id="KKN21888.1"/>
    </source>
</evidence>
<sequence length="87" mass="10072">MTTGQFWNGVTILMAVYDGRVVAGPMSLNWTKREQRRPFEIWPLGLACEFVLQNPKDYDEITSAALVLNIQTQKTFQDTEIYRFTPI</sequence>
<comment type="caution">
    <text evidence="1">The sequence shown here is derived from an EMBL/GenBank/DDBJ whole genome shotgun (WGS) entry which is preliminary data.</text>
</comment>